<comment type="similarity">
    <text evidence="2 8">Belongs to the pseudouridine synthase Pus10 family.</text>
</comment>
<dbReference type="InterPro" id="IPR039894">
    <property type="entry name" value="Pus10-like"/>
</dbReference>
<feature type="domain" description="THUMP" evidence="9">
    <location>
        <begin position="37"/>
        <end position="165"/>
    </location>
</feature>
<dbReference type="PANTHER" id="PTHR21568:SF0">
    <property type="entry name" value="TRNA PSEUDOURIDINE SYNTHASE PUS10"/>
    <property type="match status" value="1"/>
</dbReference>
<dbReference type="Pfam" id="PF22023">
    <property type="entry name" value="Pus10_THUMP_arc"/>
    <property type="match status" value="1"/>
</dbReference>
<proteinExistence type="inferred from homology"/>
<dbReference type="AlphaFoldDB" id="W0I624"/>
<dbReference type="PANTHER" id="PTHR21568">
    <property type="entry name" value="TRNA PSEUDOURIDINE SYNTHASE PUS10"/>
    <property type="match status" value="1"/>
</dbReference>
<dbReference type="RefSeq" id="WP_042679871.1">
    <property type="nucleotide sequence ID" value="NZ_CP006965.1"/>
</dbReference>
<accession>W0I624</accession>
<name>W0I624_9EURY</name>
<keyword evidence="3 8" id="KW-0819">tRNA processing</keyword>
<comment type="catalytic activity">
    <reaction evidence="6 8">
        <text>uridine(54) in tRNA = pseudouridine(54) in tRNA</text>
        <dbReference type="Rhea" id="RHEA:57876"/>
        <dbReference type="Rhea" id="RHEA-COMP:10193"/>
        <dbReference type="Rhea" id="RHEA-COMP:14141"/>
        <dbReference type="ChEBI" id="CHEBI:65314"/>
        <dbReference type="ChEBI" id="CHEBI:65315"/>
    </reaction>
</comment>
<dbReference type="Gene3D" id="3.30.70.2510">
    <property type="match status" value="1"/>
</dbReference>
<comment type="function">
    <text evidence="7 8">Responsible for synthesis of pseudouridine from uracil-54 and uracil-55 in the psi GC loop of transfer RNAs.</text>
</comment>
<keyword evidence="11" id="KW-1185">Reference proteome</keyword>
<dbReference type="HAMAP" id="MF_01893">
    <property type="entry name" value="Pus10_arch"/>
    <property type="match status" value="1"/>
</dbReference>
<dbReference type="InterPro" id="IPR020103">
    <property type="entry name" value="PsdUridine_synth_cat_dom_sf"/>
</dbReference>
<dbReference type="OrthoDB" id="10348at2157"/>
<evidence type="ECO:0000256" key="7">
    <source>
        <dbReference type="ARBA" id="ARBA00058132"/>
    </source>
</evidence>
<dbReference type="InterPro" id="IPR005912">
    <property type="entry name" value="Pus10"/>
</dbReference>
<sequence>MILEKSEKILEKCSLCNNCLGRAFGMLGKSTNYIRGKSIRLVLNMEREARGMSTFEEPEKCELCGNIFKKTEYFARLCYDKAQRLGIEFESFLVGSRFPKEIMDKEKQLWEEFELEFSEPINREFNREVGKFLEVLFQKPVDKENPDIIFIIDPYNERIELQIKPLYIYGKYRKLVRGIPQTPLKGFKESVASIICKPFSKATKGKCIFHGAGREDVDVRMLGNGRPFVVEIKKPIKRKINLEKIAQEINQSKKVGVLDLKFINREEMKKILTSNHKKEYEALVYIEEGITAEDVKKVVEKLQNCTIYQRTPKRVLRRRADIVRVRKVYDVKAEIIDNKHFKLRLITDGGLYIKELISGDNGRTTPSVSEILGKKAWCEKLDVLNILDDKVKTL</sequence>
<evidence type="ECO:0000256" key="6">
    <source>
        <dbReference type="ARBA" id="ARBA00050950"/>
    </source>
</evidence>
<dbReference type="HOGENOM" id="CLU_028780_2_0_2"/>
<dbReference type="EC" id="5.4.99.25" evidence="8"/>
<dbReference type="STRING" id="582419.TES1_0459"/>
<dbReference type="KEGG" id="ths:TES1_0459"/>
<dbReference type="InterPro" id="IPR004114">
    <property type="entry name" value="THUMP_dom"/>
</dbReference>
<dbReference type="GO" id="GO:0160148">
    <property type="term" value="F:tRNA pseudouridine(55) synthase activity"/>
    <property type="evidence" value="ECO:0007669"/>
    <property type="project" value="UniProtKB-EC"/>
</dbReference>
<feature type="binding site" evidence="8">
    <location>
        <position position="352"/>
    </location>
    <ligand>
        <name>substrate</name>
    </ligand>
</feature>
<feature type="binding site" evidence="8">
    <location>
        <position position="280"/>
    </location>
    <ligand>
        <name>substrate</name>
    </ligand>
</feature>
<dbReference type="GO" id="GO:0000049">
    <property type="term" value="F:tRNA binding"/>
    <property type="evidence" value="ECO:0007669"/>
    <property type="project" value="InterPro"/>
</dbReference>
<evidence type="ECO:0000256" key="5">
    <source>
        <dbReference type="ARBA" id="ARBA00023235"/>
    </source>
</evidence>
<protein>
    <recommendedName>
        <fullName evidence="8">tRNA pseudouridine synthase Pus10</fullName>
        <ecNumber evidence="8">5.4.99.25</ecNumber>
    </recommendedName>
    <alternativeName>
        <fullName evidence="8">tRNA pseudouridine 54/55 synthase</fullName>
        <shortName evidence="8">Psi54/55 synthase</shortName>
    </alternativeName>
</protein>
<dbReference type="SUPFAM" id="SSF55120">
    <property type="entry name" value="Pseudouridine synthase"/>
    <property type="match status" value="1"/>
</dbReference>
<dbReference type="NCBIfam" id="TIGR01213">
    <property type="entry name" value="pseudo_Pus10arc"/>
    <property type="match status" value="1"/>
</dbReference>
<evidence type="ECO:0000256" key="1">
    <source>
        <dbReference type="ARBA" id="ARBA00000385"/>
    </source>
</evidence>
<keyword evidence="5 8" id="KW-0413">Isomerase</keyword>
<feature type="active site" description="Nucleophile" evidence="8">
    <location>
        <position position="216"/>
    </location>
</feature>
<dbReference type="InterPro" id="IPR055174">
    <property type="entry name" value="Pus10_THUMP_arc"/>
</dbReference>
<reference evidence="10 11" key="1">
    <citation type="journal article" date="2014" name="Int. J. Syst. Evol. Microbiol.">
        <title>Thermococcus paralvinellae sp. nov. and Thermococcus cleftensis sp. nov. of hyperthermophilic heterotrophs from deep-sea hydrothermal vents.</title>
        <authorList>
            <person name="Hensley S.A."/>
            <person name="Jung J.H."/>
            <person name="Park C.S."/>
            <person name="Holden J.F."/>
        </authorList>
    </citation>
    <scope>NUCLEOTIDE SEQUENCE [LARGE SCALE GENOMIC DNA]</scope>
    <source>
        <strain evidence="10 11">ES1</strain>
    </source>
</reference>
<dbReference type="EMBL" id="CP006965">
    <property type="protein sequence ID" value="AHF79853.1"/>
    <property type="molecule type" value="Genomic_DNA"/>
</dbReference>
<dbReference type="FunFam" id="3.30.70.3190:FF:000001">
    <property type="entry name" value="tRNA pseudouridine synthase Pus10"/>
    <property type="match status" value="1"/>
</dbReference>
<evidence type="ECO:0000256" key="3">
    <source>
        <dbReference type="ARBA" id="ARBA00022694"/>
    </source>
</evidence>
<dbReference type="Proteomes" id="UP000019027">
    <property type="component" value="Chromosome"/>
</dbReference>
<comment type="catalytic activity">
    <reaction evidence="1 8">
        <text>uridine(55) in tRNA = pseudouridine(55) in tRNA</text>
        <dbReference type="Rhea" id="RHEA:42532"/>
        <dbReference type="Rhea" id="RHEA-COMP:10101"/>
        <dbReference type="Rhea" id="RHEA-COMP:10102"/>
        <dbReference type="ChEBI" id="CHEBI:65314"/>
        <dbReference type="ChEBI" id="CHEBI:65315"/>
        <dbReference type="EC" id="5.4.99.25"/>
    </reaction>
</comment>
<evidence type="ECO:0000256" key="8">
    <source>
        <dbReference type="HAMAP-Rule" id="MF_01893"/>
    </source>
</evidence>
<dbReference type="InterPro" id="IPR048741">
    <property type="entry name" value="Pus10-like_C"/>
</dbReference>
<keyword evidence="4 8" id="KW-0694">RNA-binding</keyword>
<dbReference type="FunFam" id="3.30.70.2510:FF:000001">
    <property type="entry name" value="tRNA pseudouridine synthase Pus10"/>
    <property type="match status" value="1"/>
</dbReference>
<organism evidence="10 11">
    <name type="scientific">Thermococcus paralvinellae</name>
    <dbReference type="NCBI Taxonomy" id="582419"/>
    <lineage>
        <taxon>Archaea</taxon>
        <taxon>Methanobacteriati</taxon>
        <taxon>Methanobacteriota</taxon>
        <taxon>Thermococci</taxon>
        <taxon>Thermococcales</taxon>
        <taxon>Thermococcaceae</taxon>
        <taxon>Thermococcus</taxon>
    </lineage>
</organism>
<dbReference type="GeneID" id="24906839"/>
<evidence type="ECO:0000256" key="2">
    <source>
        <dbReference type="ARBA" id="ARBA00009652"/>
    </source>
</evidence>
<dbReference type="SMART" id="SM00981">
    <property type="entry name" value="THUMP"/>
    <property type="match status" value="1"/>
</dbReference>
<evidence type="ECO:0000256" key="4">
    <source>
        <dbReference type="ARBA" id="ARBA00022884"/>
    </source>
</evidence>
<gene>
    <name evidence="8" type="primary">pus10</name>
    <name evidence="10" type="ORF">TES1_0459</name>
</gene>
<dbReference type="Gene3D" id="3.30.70.3190">
    <property type="match status" value="1"/>
</dbReference>
<evidence type="ECO:0000313" key="11">
    <source>
        <dbReference type="Proteomes" id="UP000019027"/>
    </source>
</evidence>
<dbReference type="Pfam" id="PF21238">
    <property type="entry name" value="Pus10_C"/>
    <property type="match status" value="1"/>
</dbReference>
<evidence type="ECO:0000259" key="9">
    <source>
        <dbReference type="PROSITE" id="PS51165"/>
    </source>
</evidence>
<dbReference type="GO" id="GO:0031119">
    <property type="term" value="P:tRNA pseudouridine synthesis"/>
    <property type="evidence" value="ECO:0007669"/>
    <property type="project" value="UniProtKB-UniRule"/>
</dbReference>
<evidence type="ECO:0000313" key="10">
    <source>
        <dbReference type="EMBL" id="AHF79853.1"/>
    </source>
</evidence>
<dbReference type="PROSITE" id="PS51165">
    <property type="entry name" value="THUMP"/>
    <property type="match status" value="1"/>
</dbReference>